<accession>A0ABD0KM68</accession>
<evidence type="ECO:0000313" key="1">
    <source>
        <dbReference type="EMBL" id="KAK7487945.1"/>
    </source>
</evidence>
<comment type="caution">
    <text evidence="1">The sequence shown here is derived from an EMBL/GenBank/DDBJ whole genome shotgun (WGS) entry which is preliminary data.</text>
</comment>
<dbReference type="AlphaFoldDB" id="A0ABD0KM68"/>
<evidence type="ECO:0000313" key="2">
    <source>
        <dbReference type="Proteomes" id="UP001519460"/>
    </source>
</evidence>
<name>A0ABD0KM68_9CAEN</name>
<organism evidence="1 2">
    <name type="scientific">Batillaria attramentaria</name>
    <dbReference type="NCBI Taxonomy" id="370345"/>
    <lineage>
        <taxon>Eukaryota</taxon>
        <taxon>Metazoa</taxon>
        <taxon>Spiralia</taxon>
        <taxon>Lophotrochozoa</taxon>
        <taxon>Mollusca</taxon>
        <taxon>Gastropoda</taxon>
        <taxon>Caenogastropoda</taxon>
        <taxon>Sorbeoconcha</taxon>
        <taxon>Cerithioidea</taxon>
        <taxon>Batillariidae</taxon>
        <taxon>Batillaria</taxon>
    </lineage>
</organism>
<keyword evidence="2" id="KW-1185">Reference proteome</keyword>
<reference evidence="1 2" key="1">
    <citation type="journal article" date="2023" name="Sci. Data">
        <title>Genome assembly of the Korean intertidal mud-creeper Batillaria attramentaria.</title>
        <authorList>
            <person name="Patra A.K."/>
            <person name="Ho P.T."/>
            <person name="Jun S."/>
            <person name="Lee S.J."/>
            <person name="Kim Y."/>
            <person name="Won Y.J."/>
        </authorList>
    </citation>
    <scope>NUCLEOTIDE SEQUENCE [LARGE SCALE GENOMIC DNA]</scope>
    <source>
        <strain evidence="1">Wonlab-2016</strain>
    </source>
</reference>
<dbReference type="EMBL" id="JACVVK020000157">
    <property type="protein sequence ID" value="KAK7487945.1"/>
    <property type="molecule type" value="Genomic_DNA"/>
</dbReference>
<feature type="non-terminal residue" evidence="1">
    <location>
        <position position="1"/>
    </location>
</feature>
<dbReference type="Proteomes" id="UP001519460">
    <property type="component" value="Unassembled WGS sequence"/>
</dbReference>
<gene>
    <name evidence="1" type="ORF">BaRGS_00020846</name>
</gene>
<proteinExistence type="predicted"/>
<sequence length="136" mass="15002">LNVTGQKRTAAGGEKSKRNDNITQLALTPFHLIHKITVGTENTRHPALSNVTAAAVVPRHQREGTTLLQLWYHVIRGKARHCCSCGTTSSEGRHDTAKRSSARCSVHNYLCNGQVVATGMRRCPKEKLIQYSAQNQ</sequence>
<protein>
    <submittedName>
        <fullName evidence="1">Uncharacterized protein</fullName>
    </submittedName>
</protein>